<dbReference type="Pfam" id="PF17179">
    <property type="entry name" value="Fer4_22"/>
    <property type="match status" value="1"/>
</dbReference>
<accession>A0AAN0Y5S9</accession>
<dbReference type="Proteomes" id="UP000092741">
    <property type="component" value="Chromosome 2"/>
</dbReference>
<dbReference type="GO" id="GO:0051536">
    <property type="term" value="F:iron-sulfur cluster binding"/>
    <property type="evidence" value="ECO:0007669"/>
    <property type="project" value="UniProtKB-KW"/>
</dbReference>
<keyword evidence="6" id="KW-1185">Reference proteome</keyword>
<evidence type="ECO:0000313" key="6">
    <source>
        <dbReference type="Proteomes" id="UP000092741"/>
    </source>
</evidence>
<evidence type="ECO:0000256" key="2">
    <source>
        <dbReference type="ARBA" id="ARBA00023004"/>
    </source>
</evidence>
<evidence type="ECO:0000259" key="4">
    <source>
        <dbReference type="PROSITE" id="PS51379"/>
    </source>
</evidence>
<evidence type="ECO:0000313" key="5">
    <source>
        <dbReference type="EMBL" id="ANQ14384.1"/>
    </source>
</evidence>
<dbReference type="AlphaFoldDB" id="A0AAN0Y5S9"/>
<proteinExistence type="predicted"/>
<feature type="domain" description="4Fe-4S ferredoxin-type" evidence="4">
    <location>
        <begin position="314"/>
        <end position="342"/>
    </location>
</feature>
<dbReference type="GeneID" id="70915352"/>
<gene>
    <name evidence="5" type="ORF">BA890_16645</name>
</gene>
<dbReference type="PROSITE" id="PS00198">
    <property type="entry name" value="4FE4S_FER_1"/>
    <property type="match status" value="1"/>
</dbReference>
<evidence type="ECO:0000256" key="1">
    <source>
        <dbReference type="ARBA" id="ARBA00022723"/>
    </source>
</evidence>
<reference evidence="5 6" key="1">
    <citation type="submission" date="2016-07" db="EMBL/GenBank/DDBJ databases">
        <title>Developing Vibrio natriegens as a novel, fast-growing host for biotechnology.</title>
        <authorList>
            <person name="Weinstock M.T."/>
            <person name="Hesek E.D."/>
            <person name="Wilson C.M."/>
            <person name="Gibson D.G."/>
        </authorList>
    </citation>
    <scope>NUCLEOTIDE SEQUENCE [LARGE SCALE GENOMIC DNA]</scope>
    <source>
        <strain evidence="5 6">ATCC 14048</strain>
    </source>
</reference>
<dbReference type="SUPFAM" id="SSF54862">
    <property type="entry name" value="4Fe-4S ferredoxins"/>
    <property type="match status" value="1"/>
</dbReference>
<dbReference type="EMBL" id="CP016346">
    <property type="protein sequence ID" value="ANQ14384.1"/>
    <property type="molecule type" value="Genomic_DNA"/>
</dbReference>
<protein>
    <recommendedName>
        <fullName evidence="4">4Fe-4S ferredoxin-type domain-containing protein</fullName>
    </recommendedName>
</protein>
<keyword evidence="1" id="KW-0479">Metal-binding</keyword>
<keyword evidence="2" id="KW-0408">Iron</keyword>
<dbReference type="PROSITE" id="PS51379">
    <property type="entry name" value="4FE4S_FER_2"/>
    <property type="match status" value="1"/>
</dbReference>
<evidence type="ECO:0000256" key="3">
    <source>
        <dbReference type="ARBA" id="ARBA00023014"/>
    </source>
</evidence>
<sequence length="350" mass="39722">MTKTYLLDSLDELRMHLLQSRTLYQVVANSENGTEDYFWQQVLAQDLPPLINQLPTHSAKGFFFTENEPLYVFDGKLFKETLPNVEPFVLFGVQSCDLVAIRYQDEFFEQDPYYQARRKQALLVGVDCTHPCKHGFCPTVNAGPSVRDETADLVIHPLDEESWLLVVLSKLGEEAIQGLDLKVASTHHRSKRWGNIAHCEQAFPDDRYLIEGIEKISEGLVTEEFWQHVGIQCLGCSGCTTLCPTCSCFGTRSITEKNGSKDPHASQGNNVSQVRFWDSCLYEGFQREASFHNPTKEAGKRVERFWYHKFSIDFVPEFGRYGCVGCGRCEQTCPGVIGVHSLMKRIADDV</sequence>
<dbReference type="InterPro" id="IPR017896">
    <property type="entry name" value="4Fe4S_Fe-S-bd"/>
</dbReference>
<dbReference type="RefSeq" id="WP_020334980.1">
    <property type="nucleotide sequence ID" value="NZ_ATFJ01000032.1"/>
</dbReference>
<dbReference type="KEGG" id="vna:PN96_21150"/>
<dbReference type="PANTHER" id="PTHR40447">
    <property type="entry name" value="ANAEROBIC SULFITE REDUCTASE SUBUNIT A"/>
    <property type="match status" value="1"/>
</dbReference>
<keyword evidence="3" id="KW-0411">Iron-sulfur</keyword>
<dbReference type="InterPro" id="IPR017900">
    <property type="entry name" value="4Fe4S_Fe_S_CS"/>
</dbReference>
<name>A0AAN0Y5S9_VIBNA</name>
<dbReference type="GO" id="GO:0046872">
    <property type="term" value="F:metal ion binding"/>
    <property type="evidence" value="ECO:0007669"/>
    <property type="project" value="UniProtKB-KW"/>
</dbReference>
<organism evidence="5 6">
    <name type="scientific">Vibrio natriegens NBRC 15636 = ATCC 14048 = DSM 759</name>
    <dbReference type="NCBI Taxonomy" id="1219067"/>
    <lineage>
        <taxon>Bacteria</taxon>
        <taxon>Pseudomonadati</taxon>
        <taxon>Pseudomonadota</taxon>
        <taxon>Gammaproteobacteria</taxon>
        <taxon>Vibrionales</taxon>
        <taxon>Vibrionaceae</taxon>
        <taxon>Vibrio</taxon>
    </lineage>
</organism>
<dbReference type="PANTHER" id="PTHR40447:SF1">
    <property type="entry name" value="ANAEROBIC SULFITE REDUCTASE SUBUNIT A"/>
    <property type="match status" value="1"/>
</dbReference>